<dbReference type="GO" id="GO:1904689">
    <property type="term" value="P:negative regulation of cytoplasmic translational initiation"/>
    <property type="evidence" value="ECO:0007669"/>
    <property type="project" value="EnsemblFungi"/>
</dbReference>
<dbReference type="FunFam" id="1.25.10.10:FF:000090">
    <property type="entry name" value="eIF-2-alpha kinase activator GCN1"/>
    <property type="match status" value="1"/>
</dbReference>
<gene>
    <name evidence="6" type="ORF">WICANDRAFT_82228</name>
</gene>
<dbReference type="RefSeq" id="XP_019041293.1">
    <property type="nucleotide sequence ID" value="XM_019185356.1"/>
</dbReference>
<dbReference type="GO" id="GO:0031369">
    <property type="term" value="F:translation initiation factor binding"/>
    <property type="evidence" value="ECO:0007669"/>
    <property type="project" value="EnsemblFungi"/>
</dbReference>
<organism evidence="6 7">
    <name type="scientific">Wickerhamomyces anomalus (strain ATCC 58044 / CBS 1984 / NCYC 433 / NRRL Y-366-8)</name>
    <name type="common">Yeast</name>
    <name type="synonym">Hansenula anomala</name>
    <dbReference type="NCBI Taxonomy" id="683960"/>
    <lineage>
        <taxon>Eukaryota</taxon>
        <taxon>Fungi</taxon>
        <taxon>Dikarya</taxon>
        <taxon>Ascomycota</taxon>
        <taxon>Saccharomycotina</taxon>
        <taxon>Saccharomycetes</taxon>
        <taxon>Phaffomycetales</taxon>
        <taxon>Wickerhamomycetaceae</taxon>
        <taxon>Wickerhamomyces</taxon>
    </lineage>
</organism>
<dbReference type="Proteomes" id="UP000094112">
    <property type="component" value="Unassembled WGS sequence"/>
</dbReference>
<dbReference type="GO" id="GO:0043008">
    <property type="term" value="F:ATP-dependent protein binding"/>
    <property type="evidence" value="ECO:0007669"/>
    <property type="project" value="EnsemblFungi"/>
</dbReference>
<feature type="repeat" description="HEAT" evidence="4">
    <location>
        <begin position="1466"/>
        <end position="1504"/>
    </location>
</feature>
<dbReference type="GO" id="GO:0043539">
    <property type="term" value="F:protein serine/threonine kinase activator activity"/>
    <property type="evidence" value="ECO:0007669"/>
    <property type="project" value="EnsemblFungi"/>
</dbReference>
<feature type="repeat" description="HEAT" evidence="4">
    <location>
        <begin position="1623"/>
        <end position="1662"/>
    </location>
</feature>
<dbReference type="PANTHER" id="PTHR23346">
    <property type="entry name" value="TRANSLATIONAL ACTIVATOR GCN1-RELATED"/>
    <property type="match status" value="1"/>
</dbReference>
<feature type="domain" description="TOG" evidence="5">
    <location>
        <begin position="1303"/>
        <end position="1525"/>
    </location>
</feature>
<dbReference type="GO" id="GO:0170011">
    <property type="term" value="F:stalled ribosome sensor activity"/>
    <property type="evidence" value="ECO:0007669"/>
    <property type="project" value="EnsemblFungi"/>
</dbReference>
<evidence type="ECO:0000256" key="2">
    <source>
        <dbReference type="ARBA" id="ARBA00022737"/>
    </source>
</evidence>
<dbReference type="Pfam" id="PF24916">
    <property type="entry name" value="HEAT_GCN1_fung"/>
    <property type="match status" value="1"/>
</dbReference>
<dbReference type="EMBL" id="KV454208">
    <property type="protein sequence ID" value="ODQ62086.1"/>
    <property type="molecule type" value="Genomic_DNA"/>
</dbReference>
<dbReference type="InterPro" id="IPR056810">
    <property type="entry name" value="GNC1-like_N"/>
</dbReference>
<evidence type="ECO:0000256" key="4">
    <source>
        <dbReference type="PROSITE-ProRule" id="PRU00103"/>
    </source>
</evidence>
<dbReference type="GO" id="GO:0140469">
    <property type="term" value="P:GCN2-mediated signaling"/>
    <property type="evidence" value="ECO:0007669"/>
    <property type="project" value="EnsemblFungi"/>
</dbReference>
<dbReference type="GO" id="GO:0022626">
    <property type="term" value="C:cytosolic ribosome"/>
    <property type="evidence" value="ECO:0007669"/>
    <property type="project" value="EnsemblFungi"/>
</dbReference>
<comment type="similarity">
    <text evidence="1">Belongs to the GCN1 family.</text>
</comment>
<keyword evidence="7" id="KW-1185">Reference proteome</keyword>
<dbReference type="Pfam" id="PF24987">
    <property type="entry name" value="HEAT_EF3_N"/>
    <property type="match status" value="1"/>
</dbReference>
<dbReference type="InterPro" id="IPR011989">
    <property type="entry name" value="ARM-like"/>
</dbReference>
<dbReference type="Pfam" id="PF23271">
    <property type="entry name" value="HEAT_GCN1"/>
    <property type="match status" value="1"/>
</dbReference>
<dbReference type="InterPro" id="IPR034085">
    <property type="entry name" value="TOG"/>
</dbReference>
<protein>
    <recommendedName>
        <fullName evidence="3">eIF-2-alpha kinase activator GCN1</fullName>
    </recommendedName>
</protein>
<dbReference type="SMART" id="SM01349">
    <property type="entry name" value="TOG"/>
    <property type="match status" value="2"/>
</dbReference>
<dbReference type="GO" id="GO:0034198">
    <property type="term" value="P:cellular response to amino acid starvation"/>
    <property type="evidence" value="ECO:0007669"/>
    <property type="project" value="EnsemblFungi"/>
</dbReference>
<dbReference type="Gene3D" id="1.25.10.10">
    <property type="entry name" value="Leucine-rich Repeat Variant"/>
    <property type="match status" value="5"/>
</dbReference>
<evidence type="ECO:0000313" key="6">
    <source>
        <dbReference type="EMBL" id="ODQ62086.1"/>
    </source>
</evidence>
<reference evidence="6 7" key="1">
    <citation type="journal article" date="2016" name="Proc. Natl. Acad. Sci. U.S.A.">
        <title>Comparative genomics of biotechnologically important yeasts.</title>
        <authorList>
            <person name="Riley R."/>
            <person name="Haridas S."/>
            <person name="Wolfe K.H."/>
            <person name="Lopes M.R."/>
            <person name="Hittinger C.T."/>
            <person name="Goeker M."/>
            <person name="Salamov A.A."/>
            <person name="Wisecaver J.H."/>
            <person name="Long T.M."/>
            <person name="Calvey C.H."/>
            <person name="Aerts A.L."/>
            <person name="Barry K.W."/>
            <person name="Choi C."/>
            <person name="Clum A."/>
            <person name="Coughlan A.Y."/>
            <person name="Deshpande S."/>
            <person name="Douglass A.P."/>
            <person name="Hanson S.J."/>
            <person name="Klenk H.-P."/>
            <person name="LaButti K.M."/>
            <person name="Lapidus A."/>
            <person name="Lindquist E.A."/>
            <person name="Lipzen A.M."/>
            <person name="Meier-Kolthoff J.P."/>
            <person name="Ohm R.A."/>
            <person name="Otillar R.P."/>
            <person name="Pangilinan J.L."/>
            <person name="Peng Y."/>
            <person name="Rokas A."/>
            <person name="Rosa C.A."/>
            <person name="Scheuner C."/>
            <person name="Sibirny A.A."/>
            <person name="Slot J.C."/>
            <person name="Stielow J.B."/>
            <person name="Sun H."/>
            <person name="Kurtzman C.P."/>
            <person name="Blackwell M."/>
            <person name="Grigoriev I.V."/>
            <person name="Jeffries T.W."/>
        </authorList>
    </citation>
    <scope>NUCLEOTIDE SEQUENCE [LARGE SCALE GENOMIC DNA]</scope>
    <source>
        <strain evidence="7">ATCC 58044 / CBS 1984 / NCYC 433 / NRRL Y-366-8</strain>
    </source>
</reference>
<accession>A0A1E3P9J8</accession>
<dbReference type="GO" id="GO:0031571">
    <property type="term" value="P:mitotic G1 DNA damage checkpoint signaling"/>
    <property type="evidence" value="ECO:0007669"/>
    <property type="project" value="EnsemblFungi"/>
</dbReference>
<dbReference type="GO" id="GO:0043022">
    <property type="term" value="F:ribosome binding"/>
    <property type="evidence" value="ECO:0007669"/>
    <property type="project" value="EnsemblFungi"/>
</dbReference>
<dbReference type="OrthoDB" id="5148094at2759"/>
<dbReference type="Pfam" id="PF12074">
    <property type="entry name" value="Gcn1_N"/>
    <property type="match status" value="1"/>
</dbReference>
<dbReference type="PANTHER" id="PTHR23346:SF7">
    <property type="entry name" value="STALLED RIBOSOME SENSOR GCN1"/>
    <property type="match status" value="1"/>
</dbReference>
<dbReference type="GO" id="GO:0071264">
    <property type="term" value="P:positive regulation of translational initiation in response to starvation"/>
    <property type="evidence" value="ECO:0007669"/>
    <property type="project" value="EnsemblFungi"/>
</dbReference>
<dbReference type="PROSITE" id="PS50077">
    <property type="entry name" value="HEAT_REPEAT"/>
    <property type="match status" value="3"/>
</dbReference>
<dbReference type="InterPro" id="IPR021133">
    <property type="entry name" value="HEAT_type_2"/>
</dbReference>
<dbReference type="Pfam" id="PF24984">
    <property type="entry name" value="HEAT_EF3_GNC1"/>
    <property type="match status" value="1"/>
</dbReference>
<evidence type="ECO:0000256" key="3">
    <source>
        <dbReference type="ARBA" id="ARBA00072275"/>
    </source>
</evidence>
<evidence type="ECO:0000256" key="1">
    <source>
        <dbReference type="ARBA" id="ARBA00007366"/>
    </source>
</evidence>
<dbReference type="GO" id="GO:0072344">
    <property type="term" value="P:rescue of stalled ribosome"/>
    <property type="evidence" value="ECO:0007669"/>
    <property type="project" value="EnsemblFungi"/>
</dbReference>
<dbReference type="InterPro" id="IPR016024">
    <property type="entry name" value="ARM-type_fold"/>
</dbReference>
<proteinExistence type="inferred from homology"/>
<dbReference type="GO" id="GO:0019901">
    <property type="term" value="F:protein kinase binding"/>
    <property type="evidence" value="ECO:0007669"/>
    <property type="project" value="EnsemblFungi"/>
</dbReference>
<dbReference type="SUPFAM" id="SSF48371">
    <property type="entry name" value="ARM repeat"/>
    <property type="match status" value="4"/>
</dbReference>
<feature type="domain" description="TOG" evidence="5">
    <location>
        <begin position="1613"/>
        <end position="1869"/>
    </location>
</feature>
<dbReference type="InterPro" id="IPR057546">
    <property type="entry name" value="HEAT_GCN1"/>
</dbReference>
<dbReference type="STRING" id="683960.A0A1E3P9J8"/>
<feature type="repeat" description="HEAT" evidence="4">
    <location>
        <begin position="1578"/>
        <end position="1623"/>
    </location>
</feature>
<sequence length="2646" mass="291332">MSDEIISWEQLSSTLEKDLFLSSYQNRIAALENLISYLTKSEKVDNTSITEIQSVLLKHYSNFLDLKSIKLSTEILSLTFHTNKESLVKFVQAFNKFATKHKSLAFNDLTTDDDSKHKIRIRNSIEKSTRGALTHLSNDQIAQYFKILTSDTESSIDAIITLVGLISLNSSSITEEERISVIEYYKKVVLASKLPLSNAPGLDAFFNKFCTQEDFKDSILPSLEKSILRSPDLALSLSKHLFKALPSTFDLPKYFVESKLMSQIISSYKSSKENVRDLALENFGIAVSYESTEKTLTTVVDELLKALKSLSATDQKALVAKSLTLIPSNYEAVSNKIVSSLLNYVAKDQNEVSLNELLSAYFKHFLSSFQNGWATSNDAKSAALKGFKDPKLQLRKLWFTTLGSTLQSFGLSEQLTHFLSENFAAFVSSSEEVFNNPTNNFKGITIPYVVSFIAGLIKGAEGRDDFFAKALADDNKPSVLTNPRVYSKFTTTYEKSWFVKALFAATKNVQVSSVDFGKAWTVFILSNDSASELRNENIDLLSKAYLLNQKVIGDSVISALQDYFLRSDQADEYNLNINISRSIGALRAIAPLEEKVDKDILIQQLSDVIVVAHHKSLTDSAFSWISLVLSSNIDPGLVAKLNHKTIISSLADTLVGATEQTISSGVFNAATAAASTMAFIDPTAVAPLLKELIVGDLSSSSLSSITEQELKIWRANEGELVINVLENKKNIVENKNSKDYETRKWEESLRKEVSKKNQASKKLTKEEQAIVNEQLAKESVVRSRVQHTHNALRRGVSLIDALSKTSQLVDNGKSIWFATAVDKLLEILSVSNCQEIIGEFPTKVFLDLSNTVTFKLGPLRLFLGVATLRVSEIGALEDRFKEEDLLELVSRLLFRVKFLSDQQPFDFFSLIYALPLLTKVLERGKAVAIANSKKPATKSEFVEEDKEEEQLLLAVEIIGTHAELFKNTTIPREHIVNVLLSLLALPSKAKLAKECLLNLCQYISVEFSDADLKLLLAGILSPEPFVRNTVLEALDQEFDLTDLSYSDEIWIACHDNDEANAEIALTIWEENKLSVKLESVKSLHGFLGNADSGLRLSVAKALADAIHIVAREHETFKSTVQELLELYVEKAKPAQPLLDEFGLVIKSPQDQKDHWEERSGIAITLKYVADLFSDKELIANFIKFIINEKALGDKESIVAEEFKEAAIEIIDAHGAGTVETLIPVFEAALSTKKGTEKTDETIRENVVVLYGTLARHLSSDDARLSTIVDRLLKTLDTPSEKVQKAISEVIAPLVHLFKPKVGNYIQQLFKTLFEAPTISRRRGAAYGIAGLVEGFGISALAEFDVIRNLSDAADDKKDPKRRESVSIAFECLSSSLGKFFEPYVIETLPIILKSLGDAVPEVRDSTTNAAKVMMQNTTGYGVKKLIPLAIENLDEISWRSKKGSVELLGSMAYLDPAQLSASLSTIVPEIVGVLNDSHKEVRKAGDQSLKRFGEVIRNPEIQTLVPTLIKAIGDPTKHTEEALDALIKTQFVHYIDGPSLALIIHVIHRGMKDRSANTKRKACQIVGNMAILVDTKDLLPYLHQLISELEIAMVDPVPNTRATAARALGALVEKLGEEQFPDLIPRLLDTLSDESKAGDRLGSAQALAEVISGLGIRRLDELLPTILKGATSPRASTREGFLPLLLFIPVCFGAQFASYINQIIPAILNGLADTDESIRGTALKAGRLIVKNYASKAIDLLLPELENGLLDVNYRIRLSSVELTGDLLFQVTGISGKNELVEDQSEYSGAVNKQLVEILGSERRDRVLALLFICRSDTSVLVRNAAIDIWKSLVANTPRTVKEILPTLTNIIIRRLANPDESQRQIAAQTLGELVRRVGGNALPQLLPTLEESLQTSDSDAKQGICIAVHELIESTPENLIYEYQDIFVNIIRSALVDASPDVRESAAHAFDIFQNTVGKVAVDEIIPYLLNMLQSPDSEHALAALQEIMTTKSEVIFPILIPTLLASPIDAFRARALGSMAEVAGKALYKRLTTVINTLVEELVSGNADDETVNELNNSFDKIVLSIEDDEGLHPLLQQILSLIKGDDSRKRAVIYERLGLFFTETKLDYSIYTQDLATQAILSLDDKDEAVVKSDIIALTALTKQQSKESLERLVKPARQALQITGVAGQDLYGFTLPKGPNAVLPIFLHGLMYGNSDLREASALGIADVVSKTPAASLKPLVTVITGPLIRVIGERFSSDIKAAILYALNIIFEKIPQFLRPFIPQLQRTFVKSLADANNETLRLRAAKALGTLIEYQPRVDPLVSELVMGAKSAENAGVKTAMLKALLEVIAKAGEKMSEASKTSILDLVEDEILEADDKLAVAYARLVGALSRILTSDEGLHILKSKVLETPLDGGDSSKFGILTLNAFLKDAPNHIFNSGLISQIVAALIEATNSNSTYISDNAVIAIGKLLLLQDEKGAPGVKAVSEESFDIPFSLLAELVKQLAVTTLKPQSNSLDTRRLSLTVIRTVSRQKNSMFKPHLDVIVPSVFACVRDTIIPIKLAAEKAYLSLFNLVEDANMDGFTKWFEEVTGKGSTIDTVIGTKLQARSIGDYTKRVAVRLAGVERERIAAGGDEETLFSDRFEDEREIWAVGGVDLSNI</sequence>
<dbReference type="FunFam" id="1.25.10.10:FF:000096">
    <property type="entry name" value="eIF-2-alpha kinase activator gcn1"/>
    <property type="match status" value="1"/>
</dbReference>
<dbReference type="InterPro" id="IPR056809">
    <property type="entry name" value="HEAT_GCN1_fung"/>
</dbReference>
<keyword evidence="2" id="KW-0677">Repeat</keyword>
<dbReference type="Pfam" id="PF25801">
    <property type="entry name" value="HEAT_GCN1_C_2"/>
    <property type="match status" value="1"/>
</dbReference>
<evidence type="ECO:0000259" key="5">
    <source>
        <dbReference type="SMART" id="SM01349"/>
    </source>
</evidence>
<dbReference type="GeneID" id="30202602"/>
<dbReference type="GO" id="GO:1990611">
    <property type="term" value="P:regulation of cytoplasmic translational initiation in response to stress"/>
    <property type="evidence" value="ECO:0007669"/>
    <property type="project" value="EnsemblFungi"/>
</dbReference>
<dbReference type="Pfam" id="PF24993">
    <property type="entry name" value="GNC1_N"/>
    <property type="match status" value="1"/>
</dbReference>
<dbReference type="GO" id="GO:0006448">
    <property type="term" value="P:regulation of translational elongation"/>
    <property type="evidence" value="ECO:0007669"/>
    <property type="project" value="EnsemblFungi"/>
</dbReference>
<dbReference type="InterPro" id="IPR022716">
    <property type="entry name" value="Gcn1_N"/>
</dbReference>
<name>A0A1E3P9J8_WICAA</name>
<evidence type="ECO:0000313" key="7">
    <source>
        <dbReference type="Proteomes" id="UP000094112"/>
    </source>
</evidence>